<dbReference type="OrthoDB" id="5409895at2759"/>
<gene>
    <name evidence="1" type="ORF">K432DRAFT_436477</name>
</gene>
<sequence>MVNWILGDLFHKDFGYQGWLGVYPFHDGKPEDFQPVFGHLIKENIDDPYNDTWCNAFLPTTERLAQEAEASLWDVPIRDDTISYTQAANGDGKEIPLYVRTRPGASKERPCLAMPLITGLDGHRLDNSERTDERLKRGWATVICDIPSVADCPSNRRDPDSPNGLFSSILDWIVAQPHFNLRKAIAWGLSAGGYYEIRLANTHADRFAGAVGHCAGTHHYIVRE</sequence>
<accession>A0A8E2E586</accession>
<dbReference type="AlphaFoldDB" id="A0A8E2E586"/>
<evidence type="ECO:0000313" key="2">
    <source>
        <dbReference type="Proteomes" id="UP000250266"/>
    </source>
</evidence>
<dbReference type="EMBL" id="KV745120">
    <property type="protein sequence ID" value="OCK77528.1"/>
    <property type="molecule type" value="Genomic_DNA"/>
</dbReference>
<protein>
    <recommendedName>
        <fullName evidence="3">Alpha/beta-hydrolase</fullName>
    </recommendedName>
</protein>
<reference evidence="1 2" key="1">
    <citation type="journal article" date="2016" name="Nat. Commun.">
        <title>Ectomycorrhizal ecology is imprinted in the genome of the dominant symbiotic fungus Cenococcum geophilum.</title>
        <authorList>
            <consortium name="DOE Joint Genome Institute"/>
            <person name="Peter M."/>
            <person name="Kohler A."/>
            <person name="Ohm R.A."/>
            <person name="Kuo A."/>
            <person name="Krutzmann J."/>
            <person name="Morin E."/>
            <person name="Arend M."/>
            <person name="Barry K.W."/>
            <person name="Binder M."/>
            <person name="Choi C."/>
            <person name="Clum A."/>
            <person name="Copeland A."/>
            <person name="Grisel N."/>
            <person name="Haridas S."/>
            <person name="Kipfer T."/>
            <person name="LaButti K."/>
            <person name="Lindquist E."/>
            <person name="Lipzen A."/>
            <person name="Maire R."/>
            <person name="Meier B."/>
            <person name="Mihaltcheva S."/>
            <person name="Molinier V."/>
            <person name="Murat C."/>
            <person name="Poggeler S."/>
            <person name="Quandt C.A."/>
            <person name="Sperisen C."/>
            <person name="Tritt A."/>
            <person name="Tisserant E."/>
            <person name="Crous P.W."/>
            <person name="Henrissat B."/>
            <person name="Nehls U."/>
            <person name="Egli S."/>
            <person name="Spatafora J.W."/>
            <person name="Grigoriev I.V."/>
            <person name="Martin F.M."/>
        </authorList>
    </citation>
    <scope>NUCLEOTIDE SEQUENCE [LARGE SCALE GENOMIC DNA]</scope>
    <source>
        <strain evidence="1 2">CBS 459.81</strain>
    </source>
</reference>
<evidence type="ECO:0008006" key="3">
    <source>
        <dbReference type="Google" id="ProtNLM"/>
    </source>
</evidence>
<dbReference type="InterPro" id="IPR029058">
    <property type="entry name" value="AB_hydrolase_fold"/>
</dbReference>
<organism evidence="1 2">
    <name type="scientific">Lepidopterella palustris CBS 459.81</name>
    <dbReference type="NCBI Taxonomy" id="1314670"/>
    <lineage>
        <taxon>Eukaryota</taxon>
        <taxon>Fungi</taxon>
        <taxon>Dikarya</taxon>
        <taxon>Ascomycota</taxon>
        <taxon>Pezizomycotina</taxon>
        <taxon>Dothideomycetes</taxon>
        <taxon>Pleosporomycetidae</taxon>
        <taxon>Mytilinidiales</taxon>
        <taxon>Argynnaceae</taxon>
        <taxon>Lepidopterella</taxon>
    </lineage>
</organism>
<evidence type="ECO:0000313" key="1">
    <source>
        <dbReference type="EMBL" id="OCK77528.1"/>
    </source>
</evidence>
<dbReference type="SUPFAM" id="SSF53474">
    <property type="entry name" value="alpha/beta-Hydrolases"/>
    <property type="match status" value="1"/>
</dbReference>
<dbReference type="Proteomes" id="UP000250266">
    <property type="component" value="Unassembled WGS sequence"/>
</dbReference>
<dbReference type="Gene3D" id="3.40.50.1820">
    <property type="entry name" value="alpha/beta hydrolase"/>
    <property type="match status" value="1"/>
</dbReference>
<proteinExistence type="predicted"/>
<keyword evidence="2" id="KW-1185">Reference proteome</keyword>
<name>A0A8E2E586_9PEZI</name>